<keyword evidence="3" id="KW-1185">Reference proteome</keyword>
<organism evidence="2 3">
    <name type="scientific">Mycena alexandri</name>
    <dbReference type="NCBI Taxonomy" id="1745969"/>
    <lineage>
        <taxon>Eukaryota</taxon>
        <taxon>Fungi</taxon>
        <taxon>Dikarya</taxon>
        <taxon>Basidiomycota</taxon>
        <taxon>Agaricomycotina</taxon>
        <taxon>Agaricomycetes</taxon>
        <taxon>Agaricomycetidae</taxon>
        <taxon>Agaricales</taxon>
        <taxon>Marasmiineae</taxon>
        <taxon>Mycenaceae</taxon>
        <taxon>Mycena</taxon>
    </lineage>
</organism>
<feature type="transmembrane region" description="Helical" evidence="1">
    <location>
        <begin position="12"/>
        <end position="29"/>
    </location>
</feature>
<evidence type="ECO:0000313" key="2">
    <source>
        <dbReference type="EMBL" id="KAJ7041175.1"/>
    </source>
</evidence>
<keyword evidence="1" id="KW-0812">Transmembrane</keyword>
<comment type="caution">
    <text evidence="2">The sequence shown here is derived from an EMBL/GenBank/DDBJ whole genome shotgun (WGS) entry which is preliminary data.</text>
</comment>
<proteinExistence type="predicted"/>
<evidence type="ECO:0000256" key="1">
    <source>
        <dbReference type="SAM" id="Phobius"/>
    </source>
</evidence>
<protein>
    <submittedName>
        <fullName evidence="2">Uncharacterized protein</fullName>
    </submittedName>
</protein>
<dbReference type="Proteomes" id="UP001218188">
    <property type="component" value="Unassembled WGS sequence"/>
</dbReference>
<reference evidence="2" key="1">
    <citation type="submission" date="2023-03" db="EMBL/GenBank/DDBJ databases">
        <title>Massive genome expansion in bonnet fungi (Mycena s.s.) driven by repeated elements and novel gene families across ecological guilds.</title>
        <authorList>
            <consortium name="Lawrence Berkeley National Laboratory"/>
            <person name="Harder C.B."/>
            <person name="Miyauchi S."/>
            <person name="Viragh M."/>
            <person name="Kuo A."/>
            <person name="Thoen E."/>
            <person name="Andreopoulos B."/>
            <person name="Lu D."/>
            <person name="Skrede I."/>
            <person name="Drula E."/>
            <person name="Henrissat B."/>
            <person name="Morin E."/>
            <person name="Kohler A."/>
            <person name="Barry K."/>
            <person name="LaButti K."/>
            <person name="Morin E."/>
            <person name="Salamov A."/>
            <person name="Lipzen A."/>
            <person name="Mereny Z."/>
            <person name="Hegedus B."/>
            <person name="Baldrian P."/>
            <person name="Stursova M."/>
            <person name="Weitz H."/>
            <person name="Taylor A."/>
            <person name="Grigoriev I.V."/>
            <person name="Nagy L.G."/>
            <person name="Martin F."/>
            <person name="Kauserud H."/>
        </authorList>
    </citation>
    <scope>NUCLEOTIDE SEQUENCE</scope>
    <source>
        <strain evidence="2">CBHHK200</strain>
    </source>
</reference>
<name>A0AAD6T8N3_9AGAR</name>
<keyword evidence="1" id="KW-0472">Membrane</keyword>
<keyword evidence="1" id="KW-1133">Transmembrane helix</keyword>
<gene>
    <name evidence="2" type="ORF">C8F04DRAFT_1080456</name>
</gene>
<dbReference type="AlphaFoldDB" id="A0AAD6T8N3"/>
<evidence type="ECO:0000313" key="3">
    <source>
        <dbReference type="Proteomes" id="UP001218188"/>
    </source>
</evidence>
<sequence length="229" mass="25451">MAKAVKFASKFLAYTSVAGAVGFGSFLLLTRKSHFVPFTFTTDPIFSSSHFKRFNPNQNAPGLTDLCVRRVPLSQIKPELLKEDGKLVEGFCAGVWSGIGYEIQRRYLERKYRGQETAAQLWEPRELAASTYPVGTQITDHFEVIEHTPTSITVRCGDSPRKSGVRASDGVFEMSAIINESEGVAEFGLKSVFFRGEGRSEGGIPAHIALAHRLYTKLWMESALRKVLK</sequence>
<accession>A0AAD6T8N3</accession>
<dbReference type="EMBL" id="JARJCM010000018">
    <property type="protein sequence ID" value="KAJ7041175.1"/>
    <property type="molecule type" value="Genomic_DNA"/>
</dbReference>